<reference evidence="1" key="1">
    <citation type="submission" date="2021-03" db="EMBL/GenBank/DDBJ databases">
        <title>Draft genome sequence of rust myrtle Austropuccinia psidii MF-1, a brazilian biotype.</title>
        <authorList>
            <person name="Quecine M.C."/>
            <person name="Pachon D.M.R."/>
            <person name="Bonatelli M.L."/>
            <person name="Correr F.H."/>
            <person name="Franceschini L.M."/>
            <person name="Leite T.F."/>
            <person name="Margarido G.R.A."/>
            <person name="Almeida C.A."/>
            <person name="Ferrarezi J.A."/>
            <person name="Labate C.A."/>
        </authorList>
    </citation>
    <scope>NUCLEOTIDE SEQUENCE</scope>
    <source>
        <strain evidence="1">MF-1</strain>
    </source>
</reference>
<dbReference type="Proteomes" id="UP000765509">
    <property type="component" value="Unassembled WGS sequence"/>
</dbReference>
<evidence type="ECO:0000313" key="1">
    <source>
        <dbReference type="EMBL" id="MBW0492975.1"/>
    </source>
</evidence>
<name>A0A9Q3D021_9BASI</name>
<gene>
    <name evidence="1" type="ORF">O181_032690</name>
</gene>
<protein>
    <submittedName>
        <fullName evidence="1">Uncharacterized protein</fullName>
    </submittedName>
</protein>
<keyword evidence="2" id="KW-1185">Reference proteome</keyword>
<dbReference type="OrthoDB" id="10499440at2759"/>
<sequence>MIHDSGASRSMVGNLKLLMDSKPINTKRNTLSGTFSVTHMDKLNFSGTILYPVYYCPDGKSNLIYQSQLEDHGLRRYRKNKIIIIQSVDRIIKVFQ</sequence>
<accession>A0A9Q3D021</accession>
<evidence type="ECO:0000313" key="2">
    <source>
        <dbReference type="Proteomes" id="UP000765509"/>
    </source>
</evidence>
<proteinExistence type="predicted"/>
<dbReference type="EMBL" id="AVOT02011842">
    <property type="protein sequence ID" value="MBW0492975.1"/>
    <property type="molecule type" value="Genomic_DNA"/>
</dbReference>
<comment type="caution">
    <text evidence="1">The sequence shown here is derived from an EMBL/GenBank/DDBJ whole genome shotgun (WGS) entry which is preliminary data.</text>
</comment>
<dbReference type="AlphaFoldDB" id="A0A9Q3D021"/>
<organism evidence="1 2">
    <name type="scientific">Austropuccinia psidii MF-1</name>
    <dbReference type="NCBI Taxonomy" id="1389203"/>
    <lineage>
        <taxon>Eukaryota</taxon>
        <taxon>Fungi</taxon>
        <taxon>Dikarya</taxon>
        <taxon>Basidiomycota</taxon>
        <taxon>Pucciniomycotina</taxon>
        <taxon>Pucciniomycetes</taxon>
        <taxon>Pucciniales</taxon>
        <taxon>Sphaerophragmiaceae</taxon>
        <taxon>Austropuccinia</taxon>
    </lineage>
</organism>